<dbReference type="Pfam" id="PF04117">
    <property type="entry name" value="Mpv17_PMP22"/>
    <property type="match status" value="1"/>
</dbReference>
<keyword evidence="4 6" id="KW-1133">Transmembrane helix</keyword>
<evidence type="ECO:0000256" key="6">
    <source>
        <dbReference type="RuleBase" id="RU363053"/>
    </source>
</evidence>
<dbReference type="EMBL" id="JBDFQZ010000006">
    <property type="protein sequence ID" value="KAK9715008.1"/>
    <property type="molecule type" value="Genomic_DNA"/>
</dbReference>
<accession>A0AAW1K9Q7</accession>
<name>A0AAW1K9Q7_SAPOF</name>
<comment type="similarity">
    <text evidence="2 6">Belongs to the peroxisomal membrane protein PXMP2/4 family.</text>
</comment>
<dbReference type="GO" id="GO:0016020">
    <property type="term" value="C:membrane"/>
    <property type="evidence" value="ECO:0007669"/>
    <property type="project" value="UniProtKB-SubCell"/>
</dbReference>
<evidence type="ECO:0000256" key="4">
    <source>
        <dbReference type="ARBA" id="ARBA00022989"/>
    </source>
</evidence>
<dbReference type="InterPro" id="IPR007248">
    <property type="entry name" value="Mpv17_PMP22"/>
</dbReference>
<keyword evidence="5 6" id="KW-0472">Membrane</keyword>
<evidence type="ECO:0000256" key="1">
    <source>
        <dbReference type="ARBA" id="ARBA00004141"/>
    </source>
</evidence>
<feature type="transmembrane region" description="Helical" evidence="6">
    <location>
        <begin position="161"/>
        <end position="180"/>
    </location>
</feature>
<comment type="caution">
    <text evidence="7">The sequence shown here is derived from an EMBL/GenBank/DDBJ whole genome shotgun (WGS) entry which is preliminary data.</text>
</comment>
<dbReference type="GO" id="GO:0005737">
    <property type="term" value="C:cytoplasm"/>
    <property type="evidence" value="ECO:0007669"/>
    <property type="project" value="TreeGrafter"/>
</dbReference>
<reference evidence="7 8" key="1">
    <citation type="submission" date="2024-03" db="EMBL/GenBank/DDBJ databases">
        <title>WGS assembly of Saponaria officinalis var. Norfolk2.</title>
        <authorList>
            <person name="Jenkins J."/>
            <person name="Shu S."/>
            <person name="Grimwood J."/>
            <person name="Barry K."/>
            <person name="Goodstein D."/>
            <person name="Schmutz J."/>
            <person name="Leebens-Mack J."/>
            <person name="Osbourn A."/>
        </authorList>
    </citation>
    <scope>NUCLEOTIDE SEQUENCE [LARGE SCALE GENOMIC DNA]</scope>
    <source>
        <strain evidence="8">cv. Norfolk2</strain>
        <strain evidence="7">JIC</strain>
        <tissue evidence="7">Leaf</tissue>
    </source>
</reference>
<protein>
    <recommendedName>
        <fullName evidence="9">Peroxisomal membrane protein PMP22</fullName>
    </recommendedName>
</protein>
<feature type="transmembrane region" description="Helical" evidence="6">
    <location>
        <begin position="93"/>
        <end position="112"/>
    </location>
</feature>
<dbReference type="EMBL" id="JBDFQZ010000006">
    <property type="protein sequence ID" value="KAK9715010.1"/>
    <property type="molecule type" value="Genomic_DNA"/>
</dbReference>
<dbReference type="PANTHER" id="PTHR11266:SF86">
    <property type="entry name" value="PEROXISOMAL MEMBRANE PROTEIN PMP22"/>
    <property type="match status" value="1"/>
</dbReference>
<feature type="transmembrane region" description="Helical" evidence="6">
    <location>
        <begin position="54"/>
        <end position="73"/>
    </location>
</feature>
<comment type="subcellular location">
    <subcellularLocation>
        <location evidence="1">Membrane</location>
        <topology evidence="1">Multi-pass membrane protein</topology>
    </subcellularLocation>
</comment>
<sequence length="185" mass="21026">MTGNVAKIGLQGYMSQLQRHPLRTKAITSGVLSAISDIVAQKLSGIQKLQTRRILLKLLLGCAYVAPFRHYFHMLLDKIFKGKTDTKTVAKKVAIEQLAVFPLNTILIMIYYGCIVDGRPWTQVKRKIRTDFLSLQLTAWTSGLAFGWINHKYVPLELRVVYQSLLAFCWGVFMTLRTIMVPIKP</sequence>
<evidence type="ECO:0000313" key="7">
    <source>
        <dbReference type="EMBL" id="KAK9715009.1"/>
    </source>
</evidence>
<dbReference type="PANTHER" id="PTHR11266">
    <property type="entry name" value="PEROXISOMAL MEMBRANE PROTEIN 2, PXMP2 MPV17"/>
    <property type="match status" value="1"/>
</dbReference>
<keyword evidence="3 6" id="KW-0812">Transmembrane</keyword>
<gene>
    <name evidence="7" type="ORF">RND81_06G136600</name>
</gene>
<evidence type="ECO:0000256" key="2">
    <source>
        <dbReference type="ARBA" id="ARBA00006824"/>
    </source>
</evidence>
<evidence type="ECO:0000256" key="5">
    <source>
        <dbReference type="ARBA" id="ARBA00023136"/>
    </source>
</evidence>
<dbReference type="AlphaFoldDB" id="A0AAW1K9Q7"/>
<proteinExistence type="inferred from homology"/>
<evidence type="ECO:0000256" key="3">
    <source>
        <dbReference type="ARBA" id="ARBA00022692"/>
    </source>
</evidence>
<keyword evidence="8" id="KW-1185">Reference proteome</keyword>
<dbReference type="EMBL" id="JBDFQZ010000006">
    <property type="protein sequence ID" value="KAK9715009.1"/>
    <property type="molecule type" value="Genomic_DNA"/>
</dbReference>
<feature type="transmembrane region" description="Helical" evidence="6">
    <location>
        <begin position="132"/>
        <end position="149"/>
    </location>
</feature>
<evidence type="ECO:0008006" key="9">
    <source>
        <dbReference type="Google" id="ProtNLM"/>
    </source>
</evidence>
<dbReference type="Proteomes" id="UP001443914">
    <property type="component" value="Unassembled WGS sequence"/>
</dbReference>
<organism evidence="7 8">
    <name type="scientific">Saponaria officinalis</name>
    <name type="common">Common soapwort</name>
    <name type="synonym">Lychnis saponaria</name>
    <dbReference type="NCBI Taxonomy" id="3572"/>
    <lineage>
        <taxon>Eukaryota</taxon>
        <taxon>Viridiplantae</taxon>
        <taxon>Streptophyta</taxon>
        <taxon>Embryophyta</taxon>
        <taxon>Tracheophyta</taxon>
        <taxon>Spermatophyta</taxon>
        <taxon>Magnoliopsida</taxon>
        <taxon>eudicotyledons</taxon>
        <taxon>Gunneridae</taxon>
        <taxon>Pentapetalae</taxon>
        <taxon>Caryophyllales</taxon>
        <taxon>Caryophyllaceae</taxon>
        <taxon>Caryophylleae</taxon>
        <taxon>Saponaria</taxon>
    </lineage>
</organism>
<evidence type="ECO:0000313" key="8">
    <source>
        <dbReference type="Proteomes" id="UP001443914"/>
    </source>
</evidence>